<accession>A0A9P8AMF5</accession>
<name>A0A9P8AMF5_9AGAR</name>
<keyword evidence="2" id="KW-1185">Reference proteome</keyword>
<evidence type="ECO:0000313" key="1">
    <source>
        <dbReference type="EMBL" id="KAG7440631.1"/>
    </source>
</evidence>
<dbReference type="EMBL" id="MU250569">
    <property type="protein sequence ID" value="KAG7440631.1"/>
    <property type="molecule type" value="Genomic_DNA"/>
</dbReference>
<proteinExistence type="predicted"/>
<dbReference type="RefSeq" id="XP_043034131.1">
    <property type="nucleotide sequence ID" value="XM_043183783.1"/>
</dbReference>
<sequence length="72" mass="8281">MKLIFNYDFDIVYVLRVENMLSDALSCLYSNDDVDTIYIASEFLIYDEDYPFIKDNKNLTASLLVGLEANAV</sequence>
<evidence type="ECO:0000313" key="2">
    <source>
        <dbReference type="Proteomes" id="UP000812287"/>
    </source>
</evidence>
<dbReference type="Proteomes" id="UP000812287">
    <property type="component" value="Unassembled WGS sequence"/>
</dbReference>
<gene>
    <name evidence="1" type="ORF">BT62DRAFT_910182</name>
</gene>
<dbReference type="GeneID" id="66106080"/>
<organism evidence="1 2">
    <name type="scientific">Guyanagaster necrorhizus</name>
    <dbReference type="NCBI Taxonomy" id="856835"/>
    <lineage>
        <taxon>Eukaryota</taxon>
        <taxon>Fungi</taxon>
        <taxon>Dikarya</taxon>
        <taxon>Basidiomycota</taxon>
        <taxon>Agaricomycotina</taxon>
        <taxon>Agaricomycetes</taxon>
        <taxon>Agaricomycetidae</taxon>
        <taxon>Agaricales</taxon>
        <taxon>Marasmiineae</taxon>
        <taxon>Physalacriaceae</taxon>
        <taxon>Guyanagaster</taxon>
    </lineage>
</organism>
<dbReference type="AlphaFoldDB" id="A0A9P8AMF5"/>
<protein>
    <submittedName>
        <fullName evidence="1">Uncharacterized protein</fullName>
    </submittedName>
</protein>
<comment type="caution">
    <text evidence="1">The sequence shown here is derived from an EMBL/GenBank/DDBJ whole genome shotgun (WGS) entry which is preliminary data.</text>
</comment>
<dbReference type="OrthoDB" id="3227343at2759"/>
<reference evidence="1" key="1">
    <citation type="submission" date="2020-11" db="EMBL/GenBank/DDBJ databases">
        <title>Adaptations for nitrogen fixation in a non-lichenized fungal sporocarp promotes dispersal by wood-feeding termites.</title>
        <authorList>
            <consortium name="DOE Joint Genome Institute"/>
            <person name="Koch R.A."/>
            <person name="Yoon G."/>
            <person name="Arayal U."/>
            <person name="Lail K."/>
            <person name="Amirebrahimi M."/>
            <person name="Labutti K."/>
            <person name="Lipzen A."/>
            <person name="Riley R."/>
            <person name="Barry K."/>
            <person name="Henrissat B."/>
            <person name="Grigoriev I.V."/>
            <person name="Herr J.R."/>
            <person name="Aime M.C."/>
        </authorList>
    </citation>
    <scope>NUCLEOTIDE SEQUENCE</scope>
    <source>
        <strain evidence="1">MCA 3950</strain>
    </source>
</reference>